<dbReference type="SUPFAM" id="SSF49344">
    <property type="entry name" value="CBD9-like"/>
    <property type="match status" value="1"/>
</dbReference>
<proteinExistence type="predicted"/>
<dbReference type="InterPro" id="IPR010502">
    <property type="entry name" value="Carb-bd_dom_fam9"/>
</dbReference>
<name>A0ABT7VJE5_9BACE</name>
<dbReference type="CDD" id="cd09620">
    <property type="entry name" value="CBM9_like_3"/>
    <property type="match status" value="1"/>
</dbReference>
<gene>
    <name evidence="2" type="ORF">QUW60_14525</name>
</gene>
<feature type="domain" description="Carbohydrate-binding" evidence="1">
    <location>
        <begin position="20"/>
        <end position="217"/>
    </location>
</feature>
<sequence length="218" mass="24706">MKTMCISKVSCDDKVLEAQQIPALLDASAVVFQPICCVNWKDYPYCPDVKFRIAHTGRSLLLEYRVKEASVRAVAASDNGRVWEDSCCEFFFQVPGDKENYYNLECNCGGTLLIGYGRKGEREHAPVEVTSAVKRWSSLGKAPFEERIGECEWQMALLIPADAFFCHQIEHFVGMTARANFYKCGDLLATPHFLSWNPINLPEPCFHCPEFFGSVHFE</sequence>
<reference evidence="3" key="1">
    <citation type="submission" date="2023-07" db="EMBL/GenBank/DDBJ databases">
        <title>Identification and characterization of horizontal gene transfer across gut microbiota members of farm animals based on homology search.</title>
        <authorList>
            <person name="Schwarzerova J."/>
            <person name="Nykrynova M."/>
            <person name="Jureckova K."/>
            <person name="Cejkova D."/>
            <person name="Rychlik I."/>
        </authorList>
    </citation>
    <scope>NUCLEOTIDE SEQUENCE [LARGE SCALE GENOMIC DNA]</scope>
    <source>
        <strain evidence="3">109_WCHN</strain>
    </source>
</reference>
<organism evidence="2 3">
    <name type="scientific">Bacteroides gallinaceum</name>
    <dbReference type="NCBI Taxonomy" id="1462571"/>
    <lineage>
        <taxon>Bacteria</taxon>
        <taxon>Pseudomonadati</taxon>
        <taxon>Bacteroidota</taxon>
        <taxon>Bacteroidia</taxon>
        <taxon>Bacteroidales</taxon>
        <taxon>Bacteroidaceae</taxon>
        <taxon>Bacteroides</taxon>
    </lineage>
</organism>
<accession>A0ABT7VJE5</accession>
<dbReference type="Proteomes" id="UP001169458">
    <property type="component" value="Unassembled WGS sequence"/>
</dbReference>
<protein>
    <submittedName>
        <fullName evidence="2">Carbohydrate-binding family 9-like protein</fullName>
    </submittedName>
</protein>
<dbReference type="RefSeq" id="WP_289561373.1">
    <property type="nucleotide sequence ID" value="NZ_JAUDEN010000047.1"/>
</dbReference>
<dbReference type="Pfam" id="PF16011">
    <property type="entry name" value="CBM9_2"/>
    <property type="match status" value="1"/>
</dbReference>
<evidence type="ECO:0000313" key="3">
    <source>
        <dbReference type="Proteomes" id="UP001169458"/>
    </source>
</evidence>
<evidence type="ECO:0000313" key="2">
    <source>
        <dbReference type="EMBL" id="MDM8326421.1"/>
    </source>
</evidence>
<dbReference type="EMBL" id="JAUDEN010000047">
    <property type="protein sequence ID" value="MDM8326421.1"/>
    <property type="molecule type" value="Genomic_DNA"/>
</dbReference>
<comment type="caution">
    <text evidence="2">The sequence shown here is derived from an EMBL/GenBank/DDBJ whole genome shotgun (WGS) entry which is preliminary data.</text>
</comment>
<evidence type="ECO:0000259" key="1">
    <source>
        <dbReference type="Pfam" id="PF16011"/>
    </source>
</evidence>
<dbReference type="Gene3D" id="2.60.40.1190">
    <property type="match status" value="1"/>
</dbReference>
<keyword evidence="3" id="KW-1185">Reference proteome</keyword>